<evidence type="ECO:0000313" key="2">
    <source>
        <dbReference type="EMBL" id="QNG54883.1"/>
    </source>
</evidence>
<name>A0A7G7MQ22_9PSEU</name>
<reference evidence="2 3" key="1">
    <citation type="submission" date="2020-08" db="EMBL/GenBank/DDBJ databases">
        <authorList>
            <person name="Mo P."/>
        </authorList>
    </citation>
    <scope>NUCLEOTIDE SEQUENCE [LARGE SCALE GENOMIC DNA]</scope>
    <source>
        <strain evidence="2 3">CGMCC 4.1532</strain>
    </source>
</reference>
<feature type="domain" description="DUF559" evidence="1">
    <location>
        <begin position="223"/>
        <end position="286"/>
    </location>
</feature>
<dbReference type="InterPro" id="IPR011335">
    <property type="entry name" value="Restrct_endonuc-II-like"/>
</dbReference>
<dbReference type="KEGG" id="ppel:H6H00_13990"/>
<organism evidence="2 3">
    <name type="scientific">Pseudonocardia petroleophila</name>
    <dbReference type="NCBI Taxonomy" id="37331"/>
    <lineage>
        <taxon>Bacteria</taxon>
        <taxon>Bacillati</taxon>
        <taxon>Actinomycetota</taxon>
        <taxon>Actinomycetes</taxon>
        <taxon>Pseudonocardiales</taxon>
        <taxon>Pseudonocardiaceae</taxon>
        <taxon>Pseudonocardia</taxon>
    </lineage>
</organism>
<proteinExistence type="predicted"/>
<dbReference type="InterPro" id="IPR007569">
    <property type="entry name" value="DUF559"/>
</dbReference>
<dbReference type="Pfam" id="PF04480">
    <property type="entry name" value="DUF559"/>
    <property type="match status" value="1"/>
</dbReference>
<evidence type="ECO:0000259" key="1">
    <source>
        <dbReference type="Pfam" id="PF04480"/>
    </source>
</evidence>
<dbReference type="SUPFAM" id="SSF52980">
    <property type="entry name" value="Restriction endonuclease-like"/>
    <property type="match status" value="1"/>
</dbReference>
<evidence type="ECO:0000313" key="3">
    <source>
        <dbReference type="Proteomes" id="UP000515728"/>
    </source>
</evidence>
<dbReference type="EMBL" id="CP060131">
    <property type="protein sequence ID" value="QNG54883.1"/>
    <property type="molecule type" value="Genomic_DNA"/>
</dbReference>
<dbReference type="AlphaFoldDB" id="A0A7G7MQ22"/>
<gene>
    <name evidence="2" type="ORF">H6H00_13990</name>
</gene>
<dbReference type="RefSeq" id="WP_185721682.1">
    <property type="nucleotide sequence ID" value="NZ_BAAAWI010000001.1"/>
</dbReference>
<sequence length="288" mass="32321">MSVPGWPTAFRGSLAVAAGLVTWDRLRGPRYLRIFPDVYVPVGTEPPDLALRSRAAYRLVEGRGVLSGWSAAEILGASCGPWDAPAEVTVPGRDQRPRPGLAVRRDRLHPGEITRVDDVRTTTPLRTAFDLGRLDDVVEAVVGVDALAHRFRFNPDLLLNFGARYPRARGVLRLPEVLTHADRMAMSPMETRLRMLLVLAGLPRPVAQHPVQDAVARTAVWLDLAYPDRRIGIEYEGEQHARPEDVLRDVGRYTGLVDAGWRIYRYTKYEIRDEPNRIVAQIRRALDV</sequence>
<accession>A0A7G7MQ22</accession>
<dbReference type="Proteomes" id="UP000515728">
    <property type="component" value="Chromosome"/>
</dbReference>
<protein>
    <submittedName>
        <fullName evidence="2">DUF559 domain-containing protein</fullName>
    </submittedName>
</protein>
<dbReference type="Gene3D" id="3.40.960.10">
    <property type="entry name" value="VSR Endonuclease"/>
    <property type="match status" value="1"/>
</dbReference>
<keyword evidence="3" id="KW-1185">Reference proteome</keyword>